<dbReference type="InterPro" id="IPR000055">
    <property type="entry name" value="Restrct_endonuc_typeI_TRD"/>
</dbReference>
<dbReference type="InterPro" id="IPR052021">
    <property type="entry name" value="Type-I_RS_S_subunit"/>
</dbReference>
<dbReference type="SUPFAM" id="SSF116734">
    <property type="entry name" value="DNA methylase specificity domain"/>
    <property type="match status" value="2"/>
</dbReference>
<organism evidence="5 6">
    <name type="scientific">Secundilactobacillus mixtipabuli</name>
    <dbReference type="NCBI Taxonomy" id="1435342"/>
    <lineage>
        <taxon>Bacteria</taxon>
        <taxon>Bacillati</taxon>
        <taxon>Bacillota</taxon>
        <taxon>Bacilli</taxon>
        <taxon>Lactobacillales</taxon>
        <taxon>Lactobacillaceae</taxon>
        <taxon>Secundilactobacillus</taxon>
    </lineage>
</organism>
<evidence type="ECO:0000256" key="2">
    <source>
        <dbReference type="ARBA" id="ARBA00022747"/>
    </source>
</evidence>
<dbReference type="Gene3D" id="3.90.220.20">
    <property type="entry name" value="DNA methylase specificity domains"/>
    <property type="match status" value="2"/>
</dbReference>
<evidence type="ECO:0000259" key="4">
    <source>
        <dbReference type="Pfam" id="PF01420"/>
    </source>
</evidence>
<dbReference type="GO" id="GO:0009307">
    <property type="term" value="P:DNA restriction-modification system"/>
    <property type="evidence" value="ECO:0007669"/>
    <property type="project" value="UniProtKB-KW"/>
</dbReference>
<name>A0A1Z5IB34_9LACO</name>
<keyword evidence="2" id="KW-0680">Restriction system</keyword>
<evidence type="ECO:0000313" key="6">
    <source>
        <dbReference type="Proteomes" id="UP000198374"/>
    </source>
</evidence>
<keyword evidence="3" id="KW-0238">DNA-binding</keyword>
<dbReference type="PANTHER" id="PTHR30408">
    <property type="entry name" value="TYPE-1 RESTRICTION ENZYME ECOKI SPECIFICITY PROTEIN"/>
    <property type="match status" value="1"/>
</dbReference>
<dbReference type="EMBL" id="BCMF01000003">
    <property type="protein sequence ID" value="GAW98730.1"/>
    <property type="molecule type" value="Genomic_DNA"/>
</dbReference>
<dbReference type="InterPro" id="IPR044946">
    <property type="entry name" value="Restrct_endonuc_typeI_TRD_sf"/>
</dbReference>
<dbReference type="RefSeq" id="WP_089108543.1">
    <property type="nucleotide sequence ID" value="NZ_BCMF01000003.1"/>
</dbReference>
<feature type="domain" description="Type I restriction modification DNA specificity" evidence="4">
    <location>
        <begin position="212"/>
        <end position="387"/>
    </location>
</feature>
<comment type="similarity">
    <text evidence="1">Belongs to the type-I restriction system S methylase family.</text>
</comment>
<keyword evidence="6" id="KW-1185">Reference proteome</keyword>
<dbReference type="GO" id="GO:0003677">
    <property type="term" value="F:DNA binding"/>
    <property type="evidence" value="ECO:0007669"/>
    <property type="project" value="UniProtKB-KW"/>
</dbReference>
<comment type="caution">
    <text evidence="5">The sequence shown here is derived from an EMBL/GenBank/DDBJ whole genome shotgun (WGS) entry which is preliminary data.</text>
</comment>
<evidence type="ECO:0000256" key="3">
    <source>
        <dbReference type="ARBA" id="ARBA00023125"/>
    </source>
</evidence>
<dbReference type="PANTHER" id="PTHR30408:SF12">
    <property type="entry name" value="TYPE I RESTRICTION ENZYME MJAVIII SPECIFICITY SUBUNIT"/>
    <property type="match status" value="1"/>
</dbReference>
<protein>
    <submittedName>
        <fullName evidence="5">Type I restriction-modification system specificity subunit S</fullName>
    </submittedName>
</protein>
<gene>
    <name evidence="5" type="primary">hsdS_1</name>
    <name evidence="5" type="ORF">IWT30_00689</name>
</gene>
<evidence type="ECO:0000256" key="1">
    <source>
        <dbReference type="ARBA" id="ARBA00010923"/>
    </source>
</evidence>
<sequence>MSDKMTPNVRFKGFADAWEQRKLGKLIKQYRRKSTKNNQFPVLTSSRRGIFLQKEYYDGHQVASKDNTGYNIVPFGYFTYRHMSDDTTFMFNINNIVPFGIVSTLYPVFTTNEELDSEFLHYELNYGVEFARYAVMQKQGGSRTYMYLSKLEKLSLTMPIEVIEQQKISKLLCRVDSLIAHHQKKLEDLQQLKKLFLQKIFDQEWRFQGFTDPWEQRKLGDISRITRGASPRPIQDPKWFSNNSDIGWLRITDVTEQDGRIRHLSQHISKLGQQKTRVLLTPHLLLSIAATVGKPVINYVKTGVHDGFLIFNDLQANKEFIYQWLEMFRPKWKRYGQPGSQVNLNSELVRNQCVMLPTATEQDTIVKLLTDVDQLIAHHQKKLDQLHQLKKWLLQNMFV</sequence>
<accession>A0A1Z5IB34</accession>
<dbReference type="Proteomes" id="UP000198374">
    <property type="component" value="Unassembled WGS sequence"/>
</dbReference>
<dbReference type="AlphaFoldDB" id="A0A1Z5IB34"/>
<dbReference type="Pfam" id="PF01420">
    <property type="entry name" value="Methylase_S"/>
    <property type="match status" value="1"/>
</dbReference>
<dbReference type="OrthoDB" id="9795776at2"/>
<proteinExistence type="inferred from homology"/>
<evidence type="ECO:0000313" key="5">
    <source>
        <dbReference type="EMBL" id="GAW98730.1"/>
    </source>
</evidence>
<dbReference type="CDD" id="cd17283">
    <property type="entry name" value="RMtype1_S_Hpy180ORF7835P_TRD2-CR2_like"/>
    <property type="match status" value="1"/>
</dbReference>
<dbReference type="Gene3D" id="1.10.287.1120">
    <property type="entry name" value="Bipartite methylase S protein"/>
    <property type="match status" value="1"/>
</dbReference>
<reference evidence="5 6" key="1">
    <citation type="submission" date="2015-11" db="EMBL/GenBank/DDBJ databases">
        <title>Draft genome sequences of new species of the genus Lactobacillus isolated from orchardgrass silage.</title>
        <authorList>
            <person name="Tohno M."/>
            <person name="Tanizawa Y."/>
            <person name="Arita M."/>
        </authorList>
    </citation>
    <scope>NUCLEOTIDE SEQUENCE [LARGE SCALE GENOMIC DNA]</scope>
    <source>
        <strain evidence="5 6">IWT30</strain>
    </source>
</reference>